<protein>
    <recommendedName>
        <fullName evidence="4">Quinol:cytochrome C oxidoreductase</fullName>
    </recommendedName>
</protein>
<feature type="transmembrane region" description="Helical" evidence="1">
    <location>
        <begin position="218"/>
        <end position="239"/>
    </location>
</feature>
<dbReference type="AlphaFoldDB" id="A0A8J3DQY0"/>
<keyword evidence="1" id="KW-0472">Membrane</keyword>
<reference evidence="2" key="1">
    <citation type="journal article" date="2014" name="Int. J. Syst. Evol. Microbiol.">
        <title>Complete genome sequence of Corynebacterium casei LMG S-19264T (=DSM 44701T), isolated from a smear-ripened cheese.</title>
        <authorList>
            <consortium name="US DOE Joint Genome Institute (JGI-PGF)"/>
            <person name="Walter F."/>
            <person name="Albersmeier A."/>
            <person name="Kalinowski J."/>
            <person name="Ruckert C."/>
        </authorList>
    </citation>
    <scope>NUCLEOTIDE SEQUENCE</scope>
    <source>
        <strain evidence="2">KCTC 42249</strain>
    </source>
</reference>
<feature type="transmembrane region" description="Helical" evidence="1">
    <location>
        <begin position="124"/>
        <end position="143"/>
    </location>
</feature>
<reference evidence="2" key="2">
    <citation type="submission" date="2020-09" db="EMBL/GenBank/DDBJ databases">
        <authorList>
            <person name="Sun Q."/>
            <person name="Kim S."/>
        </authorList>
    </citation>
    <scope>NUCLEOTIDE SEQUENCE</scope>
    <source>
        <strain evidence="2">KCTC 42249</strain>
    </source>
</reference>
<accession>A0A8J3DQY0</accession>
<keyword evidence="1" id="KW-1133">Transmembrane helix</keyword>
<evidence type="ECO:0000313" key="3">
    <source>
        <dbReference type="Proteomes" id="UP000630142"/>
    </source>
</evidence>
<feature type="transmembrane region" description="Helical" evidence="1">
    <location>
        <begin position="155"/>
        <end position="175"/>
    </location>
</feature>
<gene>
    <name evidence="2" type="ORF">GCM10016234_00370</name>
</gene>
<name>A0A8J3DQY0_9HYPH</name>
<feature type="transmembrane region" description="Helical" evidence="1">
    <location>
        <begin position="82"/>
        <end position="104"/>
    </location>
</feature>
<feature type="transmembrane region" description="Helical" evidence="1">
    <location>
        <begin position="289"/>
        <end position="310"/>
    </location>
</feature>
<dbReference type="Proteomes" id="UP000630142">
    <property type="component" value="Unassembled WGS sequence"/>
</dbReference>
<sequence>MAASITAFPVTTRSRLGLLTGLICLAVALVSMVLQPEAALQGWLTGFCFLSDIAFGGLILASMMRLIPGLWDDELERFSDAVAALLPFAALAFLPILIGAAWLYDWQASADKGVFRELWMTLPFWTVRAILFLLFASVSALLMVRRQTDKPALPITALVIYTAGFMVIAVDWYLFLDPEAHFSGFSLTRMSVQFLGALCVSIMMAVSSAAKLKRPEILGSLLMAALLAWAYFAFMQYFITWSDNLPFGVRWYGERGAGLWGLLEVAFTALRLAPLLLLLATPIRQSRRWLFWLSAAVLFGNALETLWLIAPAGGHGTAVLPWALLSLFGLTLLAAPRLASRAARAKEVAR</sequence>
<proteinExistence type="predicted"/>
<feature type="transmembrane region" description="Helical" evidence="1">
    <location>
        <begin position="40"/>
        <end position="61"/>
    </location>
</feature>
<feature type="transmembrane region" description="Helical" evidence="1">
    <location>
        <begin position="259"/>
        <end position="280"/>
    </location>
</feature>
<organism evidence="2 3">
    <name type="scientific">Tianweitania populi</name>
    <dbReference type="NCBI Taxonomy" id="1607949"/>
    <lineage>
        <taxon>Bacteria</taxon>
        <taxon>Pseudomonadati</taxon>
        <taxon>Pseudomonadota</taxon>
        <taxon>Alphaproteobacteria</taxon>
        <taxon>Hyphomicrobiales</taxon>
        <taxon>Phyllobacteriaceae</taxon>
        <taxon>Tianweitania</taxon>
    </lineage>
</organism>
<keyword evidence="3" id="KW-1185">Reference proteome</keyword>
<evidence type="ECO:0008006" key="4">
    <source>
        <dbReference type="Google" id="ProtNLM"/>
    </source>
</evidence>
<comment type="caution">
    <text evidence="2">The sequence shown here is derived from an EMBL/GenBank/DDBJ whole genome shotgun (WGS) entry which is preliminary data.</text>
</comment>
<feature type="transmembrane region" description="Helical" evidence="1">
    <location>
        <begin position="16"/>
        <end position="34"/>
    </location>
</feature>
<dbReference type="PANTHER" id="PTHR43044">
    <property type="match status" value="1"/>
</dbReference>
<dbReference type="RefSeq" id="WP_189500742.1">
    <property type="nucleotide sequence ID" value="NZ_BMZQ01000001.1"/>
</dbReference>
<dbReference type="PANTHER" id="PTHR43044:SF1">
    <property type="entry name" value="QUINOL:CYTOCHROME C OXIDOREDUCTASE QUINONE-BINDING SUBUNIT 2"/>
    <property type="match status" value="1"/>
</dbReference>
<feature type="transmembrane region" description="Helical" evidence="1">
    <location>
        <begin position="322"/>
        <end position="340"/>
    </location>
</feature>
<dbReference type="EMBL" id="BMZQ01000001">
    <property type="protein sequence ID" value="GHD05013.1"/>
    <property type="molecule type" value="Genomic_DNA"/>
</dbReference>
<feature type="transmembrane region" description="Helical" evidence="1">
    <location>
        <begin position="187"/>
        <end position="206"/>
    </location>
</feature>
<keyword evidence="1" id="KW-0812">Transmembrane</keyword>
<evidence type="ECO:0000256" key="1">
    <source>
        <dbReference type="SAM" id="Phobius"/>
    </source>
</evidence>
<evidence type="ECO:0000313" key="2">
    <source>
        <dbReference type="EMBL" id="GHD05013.1"/>
    </source>
</evidence>